<sequence>MDSNRNDTREKILLATIKLMRKEGIKAMTTRKIAKEAGVNEVTLFRHFGNKEGLAKAAVEKFSYESSMLKIFQNVEWDLEKDLYEICKAYQEHLNKNQDVIMIGLKEANSWPGLIEEIANIPRQLKVLIINYFSKMQEKGKIINTNPEAQAMNFMWVNFGFFLSRAQFGENVTNLSHDEFIKHCVQIFSRGLKP</sequence>
<reference evidence="5 6" key="1">
    <citation type="submission" date="2016-10" db="EMBL/GenBank/DDBJ databases">
        <authorList>
            <person name="de Groot N.N."/>
        </authorList>
    </citation>
    <scope>NUCLEOTIDE SEQUENCE [LARGE SCALE GENOMIC DNA]</scope>
    <source>
        <strain evidence="5 6">L 420-91</strain>
    </source>
</reference>
<dbReference type="InterPro" id="IPR009057">
    <property type="entry name" value="Homeodomain-like_sf"/>
</dbReference>
<reference evidence="4 7" key="2">
    <citation type="submission" date="2021-08" db="EMBL/GenBank/DDBJ databases">
        <title>Complete genome sequence of the strain Aneurinibacillus thermoaerophilus CCM 8960.</title>
        <authorList>
            <person name="Musilova J."/>
            <person name="Kourilova X."/>
            <person name="Pernicova I."/>
            <person name="Bezdicek M."/>
            <person name="Lengerova M."/>
            <person name="Obruca S."/>
            <person name="Sedlar K."/>
        </authorList>
    </citation>
    <scope>NUCLEOTIDE SEQUENCE [LARGE SCALE GENOMIC DNA]</scope>
    <source>
        <strain evidence="4 7">CCM 8960</strain>
    </source>
</reference>
<name>A0A1G8ATW1_ANETH</name>
<evidence type="ECO:0000313" key="4">
    <source>
        <dbReference type="EMBL" id="QYY41390.1"/>
    </source>
</evidence>
<proteinExistence type="predicted"/>
<dbReference type="OrthoDB" id="277085at2"/>
<dbReference type="GO" id="GO:0000976">
    <property type="term" value="F:transcription cis-regulatory region binding"/>
    <property type="evidence" value="ECO:0007669"/>
    <property type="project" value="TreeGrafter"/>
</dbReference>
<dbReference type="EMBL" id="FNDE01000018">
    <property type="protein sequence ID" value="SDH24233.1"/>
    <property type="molecule type" value="Genomic_DNA"/>
</dbReference>
<evidence type="ECO:0000259" key="3">
    <source>
        <dbReference type="PROSITE" id="PS50977"/>
    </source>
</evidence>
<dbReference type="Pfam" id="PF00440">
    <property type="entry name" value="TetR_N"/>
    <property type="match status" value="1"/>
</dbReference>
<dbReference type="SUPFAM" id="SSF46689">
    <property type="entry name" value="Homeodomain-like"/>
    <property type="match status" value="1"/>
</dbReference>
<gene>
    <name evidence="4" type="ORF">K3F53_10560</name>
    <name evidence="5" type="ORF">SAMN04489735_10186</name>
</gene>
<dbReference type="PRINTS" id="PR00455">
    <property type="entry name" value="HTHTETR"/>
</dbReference>
<dbReference type="PANTHER" id="PTHR30055">
    <property type="entry name" value="HTH-TYPE TRANSCRIPTIONAL REGULATOR RUTR"/>
    <property type="match status" value="1"/>
</dbReference>
<dbReference type="EMBL" id="CP080764">
    <property type="protein sequence ID" value="QYY41390.1"/>
    <property type="molecule type" value="Genomic_DNA"/>
</dbReference>
<dbReference type="InterPro" id="IPR001647">
    <property type="entry name" value="HTH_TetR"/>
</dbReference>
<evidence type="ECO:0000256" key="2">
    <source>
        <dbReference type="PROSITE-ProRule" id="PRU00335"/>
    </source>
</evidence>
<organism evidence="5 6">
    <name type="scientific">Aneurinibacillus thermoaerophilus</name>
    <dbReference type="NCBI Taxonomy" id="143495"/>
    <lineage>
        <taxon>Bacteria</taxon>
        <taxon>Bacillati</taxon>
        <taxon>Bacillota</taxon>
        <taxon>Bacilli</taxon>
        <taxon>Bacillales</taxon>
        <taxon>Paenibacillaceae</taxon>
        <taxon>Aneurinibacillus group</taxon>
        <taxon>Aneurinibacillus</taxon>
    </lineage>
</organism>
<protein>
    <submittedName>
        <fullName evidence="5">DNA-binding transcriptional regulator, AcrR family</fullName>
    </submittedName>
    <submittedName>
        <fullName evidence="4">TetR/AcrR family transcriptional regulator</fullName>
    </submittedName>
</protein>
<dbReference type="GeneID" id="97141810"/>
<evidence type="ECO:0000313" key="5">
    <source>
        <dbReference type="EMBL" id="SDH24233.1"/>
    </source>
</evidence>
<evidence type="ECO:0000313" key="7">
    <source>
        <dbReference type="Proteomes" id="UP000826616"/>
    </source>
</evidence>
<evidence type="ECO:0000313" key="6">
    <source>
        <dbReference type="Proteomes" id="UP000198956"/>
    </source>
</evidence>
<dbReference type="Proteomes" id="UP000826616">
    <property type="component" value="Chromosome"/>
</dbReference>
<dbReference type="PANTHER" id="PTHR30055:SF226">
    <property type="entry name" value="HTH-TYPE TRANSCRIPTIONAL REGULATOR PKSA"/>
    <property type="match status" value="1"/>
</dbReference>
<dbReference type="PROSITE" id="PS50977">
    <property type="entry name" value="HTH_TETR_2"/>
    <property type="match status" value="1"/>
</dbReference>
<keyword evidence="1 2" id="KW-0238">DNA-binding</keyword>
<feature type="DNA-binding region" description="H-T-H motif" evidence="2">
    <location>
        <begin position="29"/>
        <end position="48"/>
    </location>
</feature>
<accession>A0A1G8ATW1</accession>
<dbReference type="Proteomes" id="UP000198956">
    <property type="component" value="Unassembled WGS sequence"/>
</dbReference>
<dbReference type="Gene3D" id="1.10.357.10">
    <property type="entry name" value="Tetracycline Repressor, domain 2"/>
    <property type="match status" value="1"/>
</dbReference>
<dbReference type="InterPro" id="IPR050109">
    <property type="entry name" value="HTH-type_TetR-like_transc_reg"/>
</dbReference>
<dbReference type="GO" id="GO:0003700">
    <property type="term" value="F:DNA-binding transcription factor activity"/>
    <property type="evidence" value="ECO:0007669"/>
    <property type="project" value="TreeGrafter"/>
</dbReference>
<evidence type="ECO:0000256" key="1">
    <source>
        <dbReference type="ARBA" id="ARBA00023125"/>
    </source>
</evidence>
<dbReference type="AlphaFoldDB" id="A0A1G8ATW1"/>
<keyword evidence="7" id="KW-1185">Reference proteome</keyword>
<dbReference type="RefSeq" id="WP_057898587.1">
    <property type="nucleotide sequence ID" value="NZ_CP080764.1"/>
</dbReference>
<feature type="domain" description="HTH tetR-type" evidence="3">
    <location>
        <begin position="6"/>
        <end position="66"/>
    </location>
</feature>